<dbReference type="GO" id="GO:0005634">
    <property type="term" value="C:nucleus"/>
    <property type="evidence" value="ECO:0007669"/>
    <property type="project" value="TreeGrafter"/>
</dbReference>
<feature type="compositionally biased region" description="Polar residues" evidence="4">
    <location>
        <begin position="240"/>
        <end position="253"/>
    </location>
</feature>
<feature type="compositionally biased region" description="Low complexity" evidence="4">
    <location>
        <begin position="223"/>
        <end position="239"/>
    </location>
</feature>
<dbReference type="PANTHER" id="PTHR24201:SF2">
    <property type="entry name" value="ANKYRIN REPEAT DOMAIN-CONTAINING PROTEIN 42"/>
    <property type="match status" value="1"/>
</dbReference>
<keyword evidence="1" id="KW-0677">Repeat</keyword>
<dbReference type="PRINTS" id="PR01415">
    <property type="entry name" value="ANKYRIN"/>
</dbReference>
<feature type="region of interest" description="Disordered" evidence="4">
    <location>
        <begin position="185"/>
        <end position="253"/>
    </location>
</feature>
<dbReference type="InterPro" id="IPR050776">
    <property type="entry name" value="Ank_Repeat/CDKN_Inhibitor"/>
</dbReference>
<keyword evidence="2 3" id="KW-0040">ANK repeat</keyword>
<evidence type="ECO:0000256" key="2">
    <source>
        <dbReference type="ARBA" id="ARBA00023043"/>
    </source>
</evidence>
<organism evidence="5">
    <name type="scientific">Arcella intermedia</name>
    <dbReference type="NCBI Taxonomy" id="1963864"/>
    <lineage>
        <taxon>Eukaryota</taxon>
        <taxon>Amoebozoa</taxon>
        <taxon>Tubulinea</taxon>
        <taxon>Elardia</taxon>
        <taxon>Arcellinida</taxon>
        <taxon>Sphaerothecina</taxon>
        <taxon>Arcellidae</taxon>
        <taxon>Arcella</taxon>
    </lineage>
</organism>
<dbReference type="SMART" id="SM00248">
    <property type="entry name" value="ANK"/>
    <property type="match status" value="5"/>
</dbReference>
<protein>
    <submittedName>
        <fullName evidence="5">Uncharacterized protein</fullName>
    </submittedName>
</protein>
<accession>A0A6B2LEQ2</accession>
<name>A0A6B2LEQ2_9EUKA</name>
<evidence type="ECO:0000256" key="3">
    <source>
        <dbReference type="PROSITE-ProRule" id="PRU00023"/>
    </source>
</evidence>
<dbReference type="Gene3D" id="1.25.40.20">
    <property type="entry name" value="Ankyrin repeat-containing domain"/>
    <property type="match status" value="1"/>
</dbReference>
<dbReference type="Pfam" id="PF12796">
    <property type="entry name" value="Ank_2"/>
    <property type="match status" value="2"/>
</dbReference>
<evidence type="ECO:0000313" key="5">
    <source>
        <dbReference type="EMBL" id="NDV35261.1"/>
    </source>
</evidence>
<reference evidence="5" key="1">
    <citation type="journal article" date="2020" name="J. Eukaryot. Microbiol.">
        <title>De novo Sequencing, Assembly and Annotation of the Transcriptome for the Free-Living Testate Amoeba Arcella intermedia.</title>
        <authorList>
            <person name="Ribeiro G.M."/>
            <person name="Porfirio-Sousa A.L."/>
            <person name="Maurer-Alcala X.X."/>
            <person name="Katz L.A."/>
            <person name="Lahr D.J.G."/>
        </authorList>
    </citation>
    <scope>NUCLEOTIDE SEQUENCE</scope>
</reference>
<dbReference type="InterPro" id="IPR002110">
    <property type="entry name" value="Ankyrin_rpt"/>
</dbReference>
<dbReference type="PROSITE" id="PS50088">
    <property type="entry name" value="ANK_REPEAT"/>
    <property type="match status" value="3"/>
</dbReference>
<evidence type="ECO:0000256" key="4">
    <source>
        <dbReference type="SAM" id="MobiDB-lite"/>
    </source>
</evidence>
<feature type="repeat" description="ANK" evidence="3">
    <location>
        <begin position="30"/>
        <end position="62"/>
    </location>
</feature>
<dbReference type="PANTHER" id="PTHR24201">
    <property type="entry name" value="ANK_REP_REGION DOMAIN-CONTAINING PROTEIN"/>
    <property type="match status" value="1"/>
</dbReference>
<sequence>MKLGSPYMLQHHLSKKENRKAINRPSKHEMQNTPLHMSAYMEDPKITQLLIEHKANLNALNEKGQTPLHIAASLGDERIVEVLLESRAAVDVPGGDPREPSPLSRAVRGGFEGIARMLIDHRADVNQAHQGLAPLHLAVEAGSLPLVRLLVQARANAGAESRGTSPLGLALKNRHQDIVKVLTKALESPPRDPPDLQPPPKKQKTSTTPRSRDSEEASDGVHTISLIDSLDSTSAISSSNIQPKHNSSSSSST</sequence>
<dbReference type="InterPro" id="IPR036770">
    <property type="entry name" value="Ankyrin_rpt-contain_sf"/>
</dbReference>
<dbReference type="SUPFAM" id="SSF48403">
    <property type="entry name" value="Ankyrin repeat"/>
    <property type="match status" value="1"/>
</dbReference>
<feature type="repeat" description="ANK" evidence="3">
    <location>
        <begin position="63"/>
        <end position="95"/>
    </location>
</feature>
<dbReference type="PROSITE" id="PS50297">
    <property type="entry name" value="ANK_REP_REGION"/>
    <property type="match status" value="3"/>
</dbReference>
<feature type="repeat" description="ANK" evidence="3">
    <location>
        <begin position="130"/>
        <end position="162"/>
    </location>
</feature>
<proteinExistence type="predicted"/>
<evidence type="ECO:0000256" key="1">
    <source>
        <dbReference type="ARBA" id="ARBA00022737"/>
    </source>
</evidence>
<dbReference type="EMBL" id="GIBP01006292">
    <property type="protein sequence ID" value="NDV35261.1"/>
    <property type="molecule type" value="Transcribed_RNA"/>
</dbReference>
<dbReference type="AlphaFoldDB" id="A0A6B2LEQ2"/>